<protein>
    <submittedName>
        <fullName evidence="6">5'-nucleotidase</fullName>
        <ecNumber evidence="6">3.1.3.5</ecNumber>
    </submittedName>
</protein>
<feature type="domain" description="5'-Nucleotidase C-terminal" evidence="5">
    <location>
        <begin position="433"/>
        <end position="583"/>
    </location>
</feature>
<dbReference type="InterPro" id="IPR036907">
    <property type="entry name" value="5'-Nucleotdase_C_sf"/>
</dbReference>
<dbReference type="EMBL" id="UOFY01000013">
    <property type="protein sequence ID" value="VAX07199.1"/>
    <property type="molecule type" value="Genomic_DNA"/>
</dbReference>
<reference evidence="6" key="1">
    <citation type="submission" date="2018-06" db="EMBL/GenBank/DDBJ databases">
        <authorList>
            <person name="Zhirakovskaya E."/>
        </authorList>
    </citation>
    <scope>NUCLEOTIDE SEQUENCE</scope>
</reference>
<dbReference type="InterPro" id="IPR008334">
    <property type="entry name" value="5'-Nucleotdase_C"/>
</dbReference>
<keyword evidence="6" id="KW-0378">Hydrolase</keyword>
<accession>A0A3B1AMP5</accession>
<dbReference type="GO" id="GO:0008253">
    <property type="term" value="F:5'-nucleotidase activity"/>
    <property type="evidence" value="ECO:0007669"/>
    <property type="project" value="UniProtKB-EC"/>
</dbReference>
<evidence type="ECO:0000256" key="3">
    <source>
        <dbReference type="ARBA" id="ARBA00022729"/>
    </source>
</evidence>
<proteinExistence type="predicted"/>
<dbReference type="Gene3D" id="3.60.21.10">
    <property type="match status" value="1"/>
</dbReference>
<dbReference type="PANTHER" id="PTHR11575">
    <property type="entry name" value="5'-NUCLEOTIDASE-RELATED"/>
    <property type="match status" value="1"/>
</dbReference>
<feature type="domain" description="Calcineurin-like phosphoesterase" evidence="4">
    <location>
        <begin position="75"/>
        <end position="351"/>
    </location>
</feature>
<evidence type="ECO:0000256" key="1">
    <source>
        <dbReference type="ARBA" id="ARBA00004613"/>
    </source>
</evidence>
<keyword evidence="3" id="KW-0732">Signal</keyword>
<evidence type="ECO:0000313" key="6">
    <source>
        <dbReference type="EMBL" id="VAX07199.1"/>
    </source>
</evidence>
<name>A0A3B1AMP5_9ZZZZ</name>
<dbReference type="Gene3D" id="3.90.780.10">
    <property type="entry name" value="5'-Nucleotidase, C-terminal domain"/>
    <property type="match status" value="1"/>
</dbReference>
<dbReference type="SUPFAM" id="SSF56300">
    <property type="entry name" value="Metallo-dependent phosphatases"/>
    <property type="match status" value="1"/>
</dbReference>
<dbReference type="InterPro" id="IPR029052">
    <property type="entry name" value="Metallo-depent_PP-like"/>
</dbReference>
<dbReference type="AlphaFoldDB" id="A0A3B1AMP5"/>
<keyword evidence="2" id="KW-0964">Secreted</keyword>
<dbReference type="GO" id="GO:0008768">
    <property type="term" value="F:UDP-sugar diphosphatase activity"/>
    <property type="evidence" value="ECO:0007669"/>
    <property type="project" value="TreeGrafter"/>
</dbReference>
<dbReference type="GO" id="GO:0009166">
    <property type="term" value="P:nucleotide catabolic process"/>
    <property type="evidence" value="ECO:0007669"/>
    <property type="project" value="InterPro"/>
</dbReference>
<dbReference type="InterPro" id="IPR004843">
    <property type="entry name" value="Calcineurin-like_PHP"/>
</dbReference>
<dbReference type="PRINTS" id="PR01607">
    <property type="entry name" value="APYRASEFAMLY"/>
</dbReference>
<gene>
    <name evidence="6" type="ORF">MNBD_GAMMA25-2316</name>
</gene>
<dbReference type="Pfam" id="PF02872">
    <property type="entry name" value="5_nucleotid_C"/>
    <property type="match status" value="1"/>
</dbReference>
<dbReference type="SUPFAM" id="SSF55816">
    <property type="entry name" value="5'-nucleotidase (syn. UDP-sugar hydrolase), C-terminal domain"/>
    <property type="match status" value="1"/>
</dbReference>
<evidence type="ECO:0000256" key="2">
    <source>
        <dbReference type="ARBA" id="ARBA00022525"/>
    </source>
</evidence>
<dbReference type="EC" id="3.1.3.5" evidence="6"/>
<dbReference type="GO" id="GO:0005576">
    <property type="term" value="C:extracellular region"/>
    <property type="evidence" value="ECO:0007669"/>
    <property type="project" value="UniProtKB-SubCell"/>
</dbReference>
<comment type="subcellular location">
    <subcellularLocation>
        <location evidence="1">Secreted</location>
    </subcellularLocation>
</comment>
<dbReference type="InterPro" id="IPR006179">
    <property type="entry name" value="5_nucleotidase/apyrase"/>
</dbReference>
<organism evidence="6">
    <name type="scientific">hydrothermal vent metagenome</name>
    <dbReference type="NCBI Taxonomy" id="652676"/>
    <lineage>
        <taxon>unclassified sequences</taxon>
        <taxon>metagenomes</taxon>
        <taxon>ecological metagenomes</taxon>
    </lineage>
</organism>
<dbReference type="GO" id="GO:0030288">
    <property type="term" value="C:outer membrane-bounded periplasmic space"/>
    <property type="evidence" value="ECO:0007669"/>
    <property type="project" value="TreeGrafter"/>
</dbReference>
<evidence type="ECO:0000259" key="5">
    <source>
        <dbReference type="Pfam" id="PF02872"/>
    </source>
</evidence>
<sequence length="621" mass="67186">MIKHEKKLLVTMLLPAIMGLTGVADAAPKQCRYHNDELEQDAGLREIANIPLHWLDSKHNGKSNPESNPESWVHFKILGLNDFHGQLSTGKKVGGRPVGSAAVLAAYLQAAEAESENGAFIVHAGDHVGATPPVSALLQDEPSISFLNMMANDSCEEANDEKSDDKKHKRGSHHKKMNFYQQKCNIVGTLGNHEFDEGKDEMLRLINGGNHVNGPFLEEEYEGANFPYISANVINDATGKPLLKPYVIKRVKGMPVAFIGAVLKQTPTIVTPTGVAGLSFIDEADAINQYVPELRKQGVRSIVVTIHQGTRQRYYGGPTDAEVGALDSSIADIVSRLDDEIDIVISGHAHSFTNALIPNANGKEILVVQAFSRGTAFDKIDVAIDPRSHDIVEKSARIVTTYADVEPGLSPDEDIAEMVAKAEAAVAPLINRVIGTTVAGITRTANNAGESALGNLIADAQRNKMGTDFGFMNAGGIRADIPVGNVTWGDLFTVQPFANDLVTMNLTGEQIVRLLNQQWEGQPYPRILKISGLSYTWDNALPEGNRIVEVRKDNGSLLDLTVTYSITVNSFIAAGGDNYSVLTEGTNRVIGVNDLDALIAYISAMPQPFNAIVEGRINRLN</sequence>
<dbReference type="FunFam" id="3.90.780.10:FF:000004">
    <property type="entry name" value="UDP-sugar hydrolase, putative"/>
    <property type="match status" value="1"/>
</dbReference>
<dbReference type="Pfam" id="PF00149">
    <property type="entry name" value="Metallophos"/>
    <property type="match status" value="1"/>
</dbReference>
<evidence type="ECO:0000259" key="4">
    <source>
        <dbReference type="Pfam" id="PF00149"/>
    </source>
</evidence>
<dbReference type="PANTHER" id="PTHR11575:SF24">
    <property type="entry name" value="5'-NUCLEOTIDASE"/>
    <property type="match status" value="1"/>
</dbReference>